<sequence length="104" mass="11612">MNFPQLKHKIFDYSTVVAANEQIFSDIGGEAVILNLQTGIYHGLNEVGARIWTLIQEPKGVLDIQQTLLQEYEVESSSCLIDILALLEELQAVGLIEVRDEKIA</sequence>
<comment type="caution">
    <text evidence="1">The sequence shown here is derived from an EMBL/GenBank/DDBJ whole genome shotgun (WGS) entry which is preliminary data.</text>
</comment>
<dbReference type="InterPro" id="IPR041881">
    <property type="entry name" value="PqqD_sf"/>
</dbReference>
<dbReference type="EMBL" id="JAHHGZ010000013">
    <property type="protein sequence ID" value="MBW4668550.1"/>
    <property type="molecule type" value="Genomic_DNA"/>
</dbReference>
<dbReference type="InterPro" id="IPR008792">
    <property type="entry name" value="PQQD"/>
</dbReference>
<dbReference type="AlphaFoldDB" id="A0A951UV49"/>
<evidence type="ECO:0000313" key="1">
    <source>
        <dbReference type="EMBL" id="MBW4668550.1"/>
    </source>
</evidence>
<proteinExistence type="predicted"/>
<dbReference type="Pfam" id="PF05402">
    <property type="entry name" value="PqqD"/>
    <property type="match status" value="1"/>
</dbReference>
<accession>A0A951UV49</accession>
<evidence type="ECO:0000313" key="2">
    <source>
        <dbReference type="Proteomes" id="UP000729701"/>
    </source>
</evidence>
<name>A0A951UV49_9CYAN</name>
<gene>
    <name evidence="1" type="ORF">KME60_14255</name>
</gene>
<reference evidence="1" key="1">
    <citation type="submission" date="2021-05" db="EMBL/GenBank/DDBJ databases">
        <authorList>
            <person name="Pietrasiak N."/>
            <person name="Ward R."/>
            <person name="Stajich J.E."/>
            <person name="Kurbessoian T."/>
        </authorList>
    </citation>
    <scope>NUCLEOTIDE SEQUENCE</scope>
    <source>
        <strain evidence="1">GSE-NOS-MK-12-04C</strain>
    </source>
</reference>
<organism evidence="1 2">
    <name type="scientific">Cyanomargarita calcarea GSE-NOS-MK-12-04C</name>
    <dbReference type="NCBI Taxonomy" id="2839659"/>
    <lineage>
        <taxon>Bacteria</taxon>
        <taxon>Bacillati</taxon>
        <taxon>Cyanobacteriota</taxon>
        <taxon>Cyanophyceae</taxon>
        <taxon>Nostocales</taxon>
        <taxon>Cyanomargaritaceae</taxon>
        <taxon>Cyanomargarita</taxon>
    </lineage>
</organism>
<protein>
    <submittedName>
        <fullName evidence="1">PqqD family peptide modification chaperone</fullName>
    </submittedName>
</protein>
<dbReference type="Gene3D" id="1.10.10.1150">
    <property type="entry name" value="Coenzyme PQQ synthesis protein D (PqqD)"/>
    <property type="match status" value="1"/>
</dbReference>
<dbReference type="Proteomes" id="UP000729701">
    <property type="component" value="Unassembled WGS sequence"/>
</dbReference>
<reference evidence="1" key="2">
    <citation type="journal article" date="2022" name="Microbiol. Resour. Announc.">
        <title>Metagenome Sequencing to Explore Phylogenomics of Terrestrial Cyanobacteria.</title>
        <authorList>
            <person name="Ward R.D."/>
            <person name="Stajich J.E."/>
            <person name="Johansen J.R."/>
            <person name="Huntemann M."/>
            <person name="Clum A."/>
            <person name="Foster B."/>
            <person name="Foster B."/>
            <person name="Roux S."/>
            <person name="Palaniappan K."/>
            <person name="Varghese N."/>
            <person name="Mukherjee S."/>
            <person name="Reddy T.B.K."/>
            <person name="Daum C."/>
            <person name="Copeland A."/>
            <person name="Chen I.A."/>
            <person name="Ivanova N.N."/>
            <person name="Kyrpides N.C."/>
            <person name="Shapiro N."/>
            <person name="Eloe-Fadrosh E.A."/>
            <person name="Pietrasiak N."/>
        </authorList>
    </citation>
    <scope>NUCLEOTIDE SEQUENCE</scope>
    <source>
        <strain evidence="1">GSE-NOS-MK-12-04C</strain>
    </source>
</reference>